<name>A0A1I6SFI8_9BACI</name>
<organism evidence="1 2">
    <name type="scientific">Halolactibacillus miurensis</name>
    <dbReference type="NCBI Taxonomy" id="306541"/>
    <lineage>
        <taxon>Bacteria</taxon>
        <taxon>Bacillati</taxon>
        <taxon>Bacillota</taxon>
        <taxon>Bacilli</taxon>
        <taxon>Bacillales</taxon>
        <taxon>Bacillaceae</taxon>
        <taxon>Halolactibacillus</taxon>
    </lineage>
</organism>
<dbReference type="EMBL" id="FPAI01000009">
    <property type="protein sequence ID" value="SFS75732.1"/>
    <property type="molecule type" value="Genomic_DNA"/>
</dbReference>
<dbReference type="Proteomes" id="UP000199139">
    <property type="component" value="Unassembled WGS sequence"/>
</dbReference>
<evidence type="ECO:0000313" key="2">
    <source>
        <dbReference type="Proteomes" id="UP000199139"/>
    </source>
</evidence>
<protein>
    <submittedName>
        <fullName evidence="1">Uncharacterized protein</fullName>
    </submittedName>
</protein>
<accession>A0A1I6SFI8</accession>
<evidence type="ECO:0000313" key="1">
    <source>
        <dbReference type="EMBL" id="SFS75732.1"/>
    </source>
</evidence>
<dbReference type="AlphaFoldDB" id="A0A1I6SFI8"/>
<proteinExistence type="predicted"/>
<reference evidence="1 2" key="1">
    <citation type="submission" date="2016-10" db="EMBL/GenBank/DDBJ databases">
        <authorList>
            <person name="de Groot N.N."/>
        </authorList>
    </citation>
    <scope>NUCLEOTIDE SEQUENCE [LARGE SCALE GENOMIC DNA]</scope>
    <source>
        <strain evidence="1 2">DSM 17074</strain>
    </source>
</reference>
<dbReference type="RefSeq" id="WP_177220661.1">
    <property type="nucleotide sequence ID" value="NZ_FPAI01000009.1"/>
</dbReference>
<dbReference type="STRING" id="306541.SAMN05421668_1099"/>
<gene>
    <name evidence="1" type="ORF">SAMN05421668_1099</name>
</gene>
<sequence length="54" mass="6455">MITNIEKYKRDKEYRKKGLVEIPVYSRVYMEGNKLIGELQCIEKKEVITVYKEG</sequence>